<reference evidence="2" key="1">
    <citation type="journal article" date="2023" name="G3 (Bethesda)">
        <title>Genome assembly and association tests identify interacting loci associated with vigor, precocity, and sex in interspecific pistachio rootstocks.</title>
        <authorList>
            <person name="Palmer W."/>
            <person name="Jacygrad E."/>
            <person name="Sagayaradj S."/>
            <person name="Cavanaugh K."/>
            <person name="Han R."/>
            <person name="Bertier L."/>
            <person name="Beede B."/>
            <person name="Kafkas S."/>
            <person name="Golino D."/>
            <person name="Preece J."/>
            <person name="Michelmore R."/>
        </authorList>
    </citation>
    <scope>NUCLEOTIDE SEQUENCE [LARGE SCALE GENOMIC DNA]</scope>
</reference>
<sequence length="152" mass="16762">MIGSTYGRLVGMFAVNFYKKLNIEEGTYALLGAASFLGGSMRMTVSLCVIMVEITNNLKFLPLIMLVLLISKAVGDAFNEGIYEEQARLKGIPLLESRPKYQMRTITAKEACGTQKVLVCSVLCLLDVVVGPKTLLNVVMDSWGEIYSCDYM</sequence>
<proteinExistence type="predicted"/>
<organism evidence="1 2">
    <name type="scientific">Pistacia atlantica</name>
    <dbReference type="NCBI Taxonomy" id="434234"/>
    <lineage>
        <taxon>Eukaryota</taxon>
        <taxon>Viridiplantae</taxon>
        <taxon>Streptophyta</taxon>
        <taxon>Embryophyta</taxon>
        <taxon>Tracheophyta</taxon>
        <taxon>Spermatophyta</taxon>
        <taxon>Magnoliopsida</taxon>
        <taxon>eudicotyledons</taxon>
        <taxon>Gunneridae</taxon>
        <taxon>Pentapetalae</taxon>
        <taxon>rosids</taxon>
        <taxon>malvids</taxon>
        <taxon>Sapindales</taxon>
        <taxon>Anacardiaceae</taxon>
        <taxon>Pistacia</taxon>
    </lineage>
</organism>
<protein>
    <submittedName>
        <fullName evidence="1">Uncharacterized protein</fullName>
    </submittedName>
</protein>
<evidence type="ECO:0000313" key="1">
    <source>
        <dbReference type="EMBL" id="KAJ0092206.1"/>
    </source>
</evidence>
<dbReference type="EMBL" id="CM047903">
    <property type="protein sequence ID" value="KAJ0092206.1"/>
    <property type="molecule type" value="Genomic_DNA"/>
</dbReference>
<evidence type="ECO:0000313" key="2">
    <source>
        <dbReference type="Proteomes" id="UP001164250"/>
    </source>
</evidence>
<gene>
    <name evidence="1" type="ORF">Patl1_25402</name>
</gene>
<name>A0ACC1AZZ3_9ROSI</name>
<accession>A0ACC1AZZ3</accession>
<dbReference type="Proteomes" id="UP001164250">
    <property type="component" value="Chromosome 7"/>
</dbReference>
<comment type="caution">
    <text evidence="1">The sequence shown here is derived from an EMBL/GenBank/DDBJ whole genome shotgun (WGS) entry which is preliminary data.</text>
</comment>
<keyword evidence="2" id="KW-1185">Reference proteome</keyword>